<dbReference type="OrthoDB" id="1814867at2"/>
<reference evidence="2 3" key="1">
    <citation type="submission" date="2018-01" db="EMBL/GenBank/DDBJ databases">
        <authorList>
            <person name="Gaut B.S."/>
            <person name="Morton B.R."/>
            <person name="Clegg M.T."/>
            <person name="Duvall M.R."/>
        </authorList>
    </citation>
    <scope>NUCLEOTIDE SEQUENCE [LARGE SCALE GENOMIC DNA]</scope>
    <source>
        <strain evidence="2">GP69</strain>
    </source>
</reference>
<sequence>MKRKKRITGVLIMMLTLIIMLLPVSEADAETSASDFKMEGSTLIKYRGTEKNVTIPNTVEVIGKSAFEENKNIELVVVPNSVKRIESYAFWGCDNLDTVVLGKGLSEVGDYSFTGCKGLVQISVPSTVSSIGIQAFSDCVNLKDITIPPETQYIHETAFNGCTKLTIHAETGSVAEQYAKDFYERQKEMPGYEETPDSQPSDPGQGTETPVPDEPTPAPGPENPVPTQPPAQTEGNVLGSTHVVGNRAVLFVNNTLLKVYGNDRRQDAAEAPTESPSANIEWGDTVPKFRIVDGRIIADEAYYRCGDLGDISLPEGIEEVGQFSFARSSAVSVVLPEGVKEIGYGAFYHCDALEEVTLPDTVMCVEPRAFEHTLWVKNFLEGTDAAGNAAADGDFLTEGGVLIAYRGNAAEVTVPGDVRVIAAEVFKNHTEIESVSLPDSLLVIGEGAFEGCSNLAGLDLGNCVEEIKDRAFLGNILGEVVLPASLEKIGLQAFGNAILTYGTGEAEHTYESSATRLSNVEYRIFNRTDPQTPGVTVIGLEETFGSGAVLPEAASLEGADRSYTLTVNKAEDISAMEKAFQRAFSAGLPENTGIYDLTLTDESGIPLSKLGSQALTVTLPVPENLKGQNLKLVTLDRNGQLEMLSVERVSINGVEAFQFRMNNVSVIGVCGVQDMDLR</sequence>
<dbReference type="InterPro" id="IPR032675">
    <property type="entry name" value="LRR_dom_sf"/>
</dbReference>
<dbReference type="Gene3D" id="3.80.10.10">
    <property type="entry name" value="Ribonuclease Inhibitor"/>
    <property type="match status" value="2"/>
</dbReference>
<keyword evidence="3" id="KW-1185">Reference proteome</keyword>
<gene>
    <name evidence="2" type="ORF">AMURIS_02337</name>
</gene>
<dbReference type="Pfam" id="PF13306">
    <property type="entry name" value="LRR_5"/>
    <property type="match status" value="3"/>
</dbReference>
<dbReference type="AlphaFoldDB" id="A0A2K4ZGQ4"/>
<organism evidence="2 3">
    <name type="scientific">Acetatifactor muris</name>
    <dbReference type="NCBI Taxonomy" id="879566"/>
    <lineage>
        <taxon>Bacteria</taxon>
        <taxon>Bacillati</taxon>
        <taxon>Bacillota</taxon>
        <taxon>Clostridia</taxon>
        <taxon>Lachnospirales</taxon>
        <taxon>Lachnospiraceae</taxon>
        <taxon>Acetatifactor</taxon>
    </lineage>
</organism>
<dbReference type="Proteomes" id="UP000236311">
    <property type="component" value="Unassembled WGS sequence"/>
</dbReference>
<proteinExistence type="predicted"/>
<name>A0A2K4ZGQ4_9FIRM</name>
<feature type="compositionally biased region" description="Polar residues" evidence="1">
    <location>
        <begin position="197"/>
        <end position="208"/>
    </location>
</feature>
<dbReference type="EMBL" id="OFSM01000011">
    <property type="protein sequence ID" value="SOY29616.1"/>
    <property type="molecule type" value="Genomic_DNA"/>
</dbReference>
<evidence type="ECO:0008006" key="4">
    <source>
        <dbReference type="Google" id="ProtNLM"/>
    </source>
</evidence>
<evidence type="ECO:0000313" key="3">
    <source>
        <dbReference type="Proteomes" id="UP000236311"/>
    </source>
</evidence>
<evidence type="ECO:0000313" key="2">
    <source>
        <dbReference type="EMBL" id="SOY29616.1"/>
    </source>
</evidence>
<feature type="region of interest" description="Disordered" evidence="1">
    <location>
        <begin position="189"/>
        <end position="238"/>
    </location>
</feature>
<dbReference type="InterPro" id="IPR026906">
    <property type="entry name" value="LRR_5"/>
</dbReference>
<accession>A0A2K4ZGQ4</accession>
<dbReference type="PANTHER" id="PTHR45661">
    <property type="entry name" value="SURFACE ANTIGEN"/>
    <property type="match status" value="1"/>
</dbReference>
<dbReference type="SUPFAM" id="SSF52058">
    <property type="entry name" value="L domain-like"/>
    <property type="match status" value="2"/>
</dbReference>
<feature type="compositionally biased region" description="Pro residues" evidence="1">
    <location>
        <begin position="212"/>
        <end position="229"/>
    </location>
</feature>
<evidence type="ECO:0000256" key="1">
    <source>
        <dbReference type="SAM" id="MobiDB-lite"/>
    </source>
</evidence>
<dbReference type="InterPro" id="IPR053139">
    <property type="entry name" value="Surface_bspA-like"/>
</dbReference>
<dbReference type="RefSeq" id="WP_103239718.1">
    <property type="nucleotide sequence ID" value="NZ_JANJZD010000010.1"/>
</dbReference>
<protein>
    <recommendedName>
        <fullName evidence="4">Leucine Rich repeats (2 copies)</fullName>
    </recommendedName>
</protein>
<dbReference type="PANTHER" id="PTHR45661:SF3">
    <property type="entry name" value="IG-LIKE DOMAIN-CONTAINING PROTEIN"/>
    <property type="match status" value="1"/>
</dbReference>